<feature type="chain" id="PRO_5047467212" description="SD-repeat containing protein B domain-containing protein" evidence="4">
    <location>
        <begin position="28"/>
        <end position="731"/>
    </location>
</feature>
<evidence type="ECO:0000256" key="1">
    <source>
        <dbReference type="ARBA" id="ARBA00004613"/>
    </source>
</evidence>
<comment type="subcellular location">
    <subcellularLocation>
        <location evidence="1">Secreted</location>
    </subcellularLocation>
</comment>
<dbReference type="EMBL" id="CP072801">
    <property type="protein sequence ID" value="QTR45676.1"/>
    <property type="molecule type" value="Genomic_DNA"/>
</dbReference>
<dbReference type="InterPro" id="IPR013783">
    <property type="entry name" value="Ig-like_fold"/>
</dbReference>
<name>A0ABX7WRB2_9GAMM</name>
<evidence type="ECO:0000256" key="4">
    <source>
        <dbReference type="SAM" id="SignalP"/>
    </source>
</evidence>
<feature type="signal peptide" evidence="4">
    <location>
        <begin position="1"/>
        <end position="27"/>
    </location>
</feature>
<proteinExistence type="predicted"/>
<accession>A0ABX7WRB2</accession>
<keyword evidence="2" id="KW-0964">Secreted</keyword>
<dbReference type="Gene3D" id="2.60.40.10">
    <property type="entry name" value="Immunoglobulins"/>
    <property type="match status" value="1"/>
</dbReference>
<keyword evidence="3 4" id="KW-0732">Signal</keyword>
<dbReference type="RefSeq" id="WP_210222074.1">
    <property type="nucleotide sequence ID" value="NZ_CP072801.1"/>
</dbReference>
<reference evidence="6 7" key="1">
    <citation type="submission" date="2021-04" db="EMBL/GenBank/DDBJ databases">
        <title>Genomics, taxonomy and metabolism of representatives of sulfur bacteria of the genus Thiothrix: Thiothrix fructosivorans QT, Thiothrix unzii A1T and three new species, Thiothrix subterranea sp. nov., Thiothrix litoralis sp. nov. and 'Candidatus Thiothrix anitrata' sp. nov.</title>
        <authorList>
            <person name="Ravin N.V."/>
            <person name="Smolyakov D."/>
            <person name="Rudenko T.S."/>
            <person name="Mardanov A.V."/>
            <person name="Beletsky A.V."/>
            <person name="Markov N.D."/>
            <person name="Fomenkov A.I."/>
            <person name="Roberts R.J."/>
            <person name="Karnachuk O.V."/>
            <person name="Novikov A."/>
            <person name="Grabovich M.Y."/>
        </authorList>
    </citation>
    <scope>NUCLEOTIDE SEQUENCE [LARGE SCALE GENOMIC DNA]</scope>
    <source>
        <strain evidence="6 7">AS</strain>
    </source>
</reference>
<gene>
    <name evidence="6" type="ORF">J9253_16970</name>
</gene>
<keyword evidence="7" id="KW-1185">Reference proteome</keyword>
<feature type="domain" description="SD-repeat containing protein B" evidence="5">
    <location>
        <begin position="640"/>
        <end position="692"/>
    </location>
</feature>
<protein>
    <recommendedName>
        <fullName evidence="5">SD-repeat containing protein B domain-containing protein</fullName>
    </recommendedName>
</protein>
<dbReference type="Proteomes" id="UP000672039">
    <property type="component" value="Chromosome"/>
</dbReference>
<evidence type="ECO:0000313" key="6">
    <source>
        <dbReference type="EMBL" id="QTR45676.1"/>
    </source>
</evidence>
<sequence length="731" mass="78388">MLRGNRCVRWHTLCCVALLAAGKVAFAAPDASLAAVTVQNHTTNATIQSLSPFEAEQERLQQLLESKPKAYQDKVMYSGAELSESDDAASEAEQPEGFRSYSLESRVGFAESQATGINKSQASEVGVRGEYRFETQNYGEMVGQVDVRTQNSGADGIGVSAFARANEQQNMRVTARNLGLPVTPETLADTSVGDISSEVTDAFGRSYRLSLGTSPVRGVGTRVYNNTFDLRAGSGKRGELAGGPYPGFETTQGDVAWLGYTHKFTDKVVAGVQINQAKGLELGFDQAAETVRSIATSARYGRDLQADGDKTARVTFVQSQTEGSGGQGSDARGVFLEGGIRDGHYRHEAGIYNAEPDLRFGDNRLTSNNRGAYWRIDRDDTRLNVGGGVDVEHYNPDHATTGGRSQRVSVDANAQYRLDGRSSVGGTLHVSNTDVEAATSLNTAGSRSTRGTAFYQTQSKDWGRSRVSATLHRNETLVNNGAAATGDELQWEQEWITGKYETMRPELTTTLGLAHDRSNGDKQTYPTASVTARQWLDADWNIAGNLRYSSRTGNLATSQGLSGTVSSDYEVGDGWHVGASASVNEARVDIDSPLAGSQVSRSNDKTAYLYVGWQGSHGSSYSTMGARQPGKNGAGGIKGVVFYDANRDGEQQASEHGVPGVEVLLDGRYRTTTDNLGYFTFSQVATGSHPLTLNLDSIPLPWGASLGEALSVDVPLRGQVSARIPVVQVGE</sequence>
<evidence type="ECO:0000259" key="5">
    <source>
        <dbReference type="Pfam" id="PF17210"/>
    </source>
</evidence>
<dbReference type="Pfam" id="PF17210">
    <property type="entry name" value="SdrD_B"/>
    <property type="match status" value="1"/>
</dbReference>
<organism evidence="6 7">
    <name type="scientific">Thiothrix litoralis</name>
    <dbReference type="NCBI Taxonomy" id="2891210"/>
    <lineage>
        <taxon>Bacteria</taxon>
        <taxon>Pseudomonadati</taxon>
        <taxon>Pseudomonadota</taxon>
        <taxon>Gammaproteobacteria</taxon>
        <taxon>Thiotrichales</taxon>
        <taxon>Thiotrichaceae</taxon>
        <taxon>Thiothrix</taxon>
    </lineage>
</organism>
<dbReference type="InterPro" id="IPR033764">
    <property type="entry name" value="Sdr_B"/>
</dbReference>
<evidence type="ECO:0000256" key="2">
    <source>
        <dbReference type="ARBA" id="ARBA00022525"/>
    </source>
</evidence>
<evidence type="ECO:0000313" key="7">
    <source>
        <dbReference type="Proteomes" id="UP000672039"/>
    </source>
</evidence>
<evidence type="ECO:0000256" key="3">
    <source>
        <dbReference type="ARBA" id="ARBA00022729"/>
    </source>
</evidence>
<dbReference type="SUPFAM" id="SSF117074">
    <property type="entry name" value="Hypothetical protein PA1324"/>
    <property type="match status" value="1"/>
</dbReference>